<comment type="caution">
    <text evidence="2">The sequence shown here is derived from an EMBL/GenBank/DDBJ whole genome shotgun (WGS) entry which is preliminary data.</text>
</comment>
<dbReference type="Gene3D" id="3.90.980.20">
    <property type="match status" value="1"/>
</dbReference>
<gene>
    <name evidence="2" type="ORF">DLAC_11221</name>
</gene>
<protein>
    <submittedName>
        <fullName evidence="2">Uncharacterized protein</fullName>
    </submittedName>
</protein>
<feature type="compositionally biased region" description="Low complexity" evidence="1">
    <location>
        <begin position="456"/>
        <end position="478"/>
    </location>
</feature>
<evidence type="ECO:0000256" key="1">
    <source>
        <dbReference type="SAM" id="MobiDB-lite"/>
    </source>
</evidence>
<dbReference type="EMBL" id="LODT01000051">
    <property type="protein sequence ID" value="KYQ88504.1"/>
    <property type="molecule type" value="Genomic_DNA"/>
</dbReference>
<feature type="region of interest" description="Disordered" evidence="1">
    <location>
        <begin position="16"/>
        <end position="36"/>
    </location>
</feature>
<organism evidence="2 3">
    <name type="scientific">Tieghemostelium lacteum</name>
    <name type="common">Slime mold</name>
    <name type="synonym">Dictyostelium lacteum</name>
    <dbReference type="NCBI Taxonomy" id="361077"/>
    <lineage>
        <taxon>Eukaryota</taxon>
        <taxon>Amoebozoa</taxon>
        <taxon>Evosea</taxon>
        <taxon>Eumycetozoa</taxon>
        <taxon>Dictyostelia</taxon>
        <taxon>Dictyosteliales</taxon>
        <taxon>Raperosteliaceae</taxon>
        <taxon>Tieghemostelium</taxon>
    </lineage>
</organism>
<dbReference type="InParanoid" id="A0A151Z3X6"/>
<feature type="region of interest" description="Disordered" evidence="1">
    <location>
        <begin position="274"/>
        <end position="339"/>
    </location>
</feature>
<feature type="compositionally biased region" description="Low complexity" evidence="1">
    <location>
        <begin position="16"/>
        <end position="35"/>
    </location>
</feature>
<reference evidence="2 3" key="1">
    <citation type="submission" date="2015-12" db="EMBL/GenBank/DDBJ databases">
        <title>Dictyostelia acquired genes for synthesis and detection of signals that induce cell-type specialization by lateral gene transfer from prokaryotes.</title>
        <authorList>
            <person name="Gloeckner G."/>
            <person name="Schaap P."/>
        </authorList>
    </citation>
    <scope>NUCLEOTIDE SEQUENCE [LARGE SCALE GENOMIC DNA]</scope>
    <source>
        <strain evidence="2 3">TK</strain>
    </source>
</reference>
<feature type="region of interest" description="Disordered" evidence="1">
    <location>
        <begin position="547"/>
        <end position="603"/>
    </location>
</feature>
<dbReference type="OrthoDB" id="20747at2759"/>
<feature type="compositionally biased region" description="Low complexity" evidence="1">
    <location>
        <begin position="551"/>
        <end position="599"/>
    </location>
</feature>
<name>A0A151Z3X6_TIELA</name>
<dbReference type="Proteomes" id="UP000076078">
    <property type="component" value="Unassembled WGS sequence"/>
</dbReference>
<feature type="compositionally biased region" description="Low complexity" evidence="1">
    <location>
        <begin position="309"/>
        <end position="333"/>
    </location>
</feature>
<dbReference type="FunCoup" id="A0A151Z3X6">
    <property type="interactions" value="425"/>
</dbReference>
<sequence length="727" mass="78502">MAKETIPTIVTNLVESTSTSNNNNNNHTGTSTISSPLAVLSSPQIFNTGSESPQRKVKNTVKDTFSAKILLEMKNFSTSAPSSPVPMQAPLSPSMVLDSSTTTSSTSSGNHMTAPTSPIVVVSHHHSPSIDHHLPPPLPTTPQVASNEHLMSPPTSSATTATPCSFKECLLCKRGTPFVNNQSPTWACIMKIVFYCLQHEMPHKPFLNLKIDVYGFMTCHWHLLCLDKKRSDNWHKQIQDMLSHSKNLFESGMDTYKQNGYWRMRMIADPWEEIKSKKSSHSSGSSAGSVTKRKRSYSENDSSGFSPQPLSSQTTGSVSSSSLIPSSPNPSTTGANSSVNTPIITVQSPISTDTHHHNHIEIIDNPVCSTTSNSTANNSCLMMMSEKSIDKQIQDNFNQLSYQLKMASTSANSIQGMKNTSPNGSKKKLKVHHNNSEQVIPPLPMIPSYLSTGDIPSSPSTSFSSSPRSSPRNGSSTTVTSTHIPTIDDQIMSTLSKNINNNISADINNNSNEIFTTTPQASTSLNSSISSTTSILSHLCDIYHNEQQQRSNTNDSNNSSSTITTSVSAKANNTSLNSSGSNLSLPSSPIQSTSSAQSQADEHSEILLLKSQLKQITENLKSIKDHSQMDKEMLSVMIDKEIERISSLLQQPTASTVVSTVQTSDSMLVDQQSSTTSTPPISNTNTSSSNNNNNNNTVNLSLNLLAENCVPSLSALNALTMASLSDV</sequence>
<proteinExistence type="predicted"/>
<feature type="region of interest" description="Disordered" evidence="1">
    <location>
        <begin position="668"/>
        <end position="695"/>
    </location>
</feature>
<evidence type="ECO:0000313" key="3">
    <source>
        <dbReference type="Proteomes" id="UP000076078"/>
    </source>
</evidence>
<dbReference type="OMA" id="NGYWRMR"/>
<feature type="region of interest" description="Disordered" evidence="1">
    <location>
        <begin position="77"/>
        <end position="115"/>
    </location>
</feature>
<evidence type="ECO:0000313" key="2">
    <source>
        <dbReference type="EMBL" id="KYQ88504.1"/>
    </source>
</evidence>
<accession>A0A151Z3X6</accession>
<feature type="compositionally biased region" description="Polar residues" evidence="1">
    <location>
        <begin position="299"/>
        <end position="308"/>
    </location>
</feature>
<feature type="compositionally biased region" description="Low complexity" evidence="1">
    <location>
        <begin position="673"/>
        <end position="695"/>
    </location>
</feature>
<keyword evidence="3" id="KW-1185">Reference proteome</keyword>
<dbReference type="AlphaFoldDB" id="A0A151Z3X6"/>
<feature type="compositionally biased region" description="Low complexity" evidence="1">
    <location>
        <begin position="99"/>
        <end position="108"/>
    </location>
</feature>
<feature type="region of interest" description="Disordered" evidence="1">
    <location>
        <begin position="438"/>
        <end position="485"/>
    </location>
</feature>